<name>A0A1H4AM08_9FLAO</name>
<dbReference type="EMBL" id="FNQF01000005">
    <property type="protein sequence ID" value="SEA36831.1"/>
    <property type="molecule type" value="Genomic_DNA"/>
</dbReference>
<dbReference type="STRING" id="908615.SAMN05421540_10578"/>
<gene>
    <name evidence="1" type="ORF">SAMN05421540_10578</name>
</gene>
<organism evidence="1 2">
    <name type="scientific">Psychroflexus halocasei</name>
    <dbReference type="NCBI Taxonomy" id="908615"/>
    <lineage>
        <taxon>Bacteria</taxon>
        <taxon>Pseudomonadati</taxon>
        <taxon>Bacteroidota</taxon>
        <taxon>Flavobacteriia</taxon>
        <taxon>Flavobacteriales</taxon>
        <taxon>Flavobacteriaceae</taxon>
        <taxon>Psychroflexus</taxon>
    </lineage>
</organism>
<proteinExistence type="predicted"/>
<dbReference type="Proteomes" id="UP000198820">
    <property type="component" value="Unassembled WGS sequence"/>
</dbReference>
<dbReference type="PANTHER" id="PTHR38471:SF2">
    <property type="entry name" value="FOUR HELIX BUNDLE PROTEIN"/>
    <property type="match status" value="1"/>
</dbReference>
<dbReference type="CDD" id="cd16377">
    <property type="entry name" value="23S_rRNA_IVP_like"/>
    <property type="match status" value="1"/>
</dbReference>
<keyword evidence="2" id="KW-1185">Reference proteome</keyword>
<dbReference type="NCBIfam" id="TIGR02436">
    <property type="entry name" value="four helix bundle protein"/>
    <property type="match status" value="1"/>
</dbReference>
<sequence>MHVLEDLKVWNKAMSVAEKIYLISADFPLEEKFGLTSQIRRSAVSVPSNIAEGAGRNTKGEFKNFLSIVNGSAYELFTQLVLSHKLKLISKAKVDPILKEVVEIQKMNYALIKSLNKESY</sequence>
<protein>
    <submittedName>
        <fullName evidence="1">Four helix bundle protein</fullName>
    </submittedName>
</protein>
<accession>A0A1H4AM08</accession>
<dbReference type="PANTHER" id="PTHR38471">
    <property type="entry name" value="FOUR HELIX BUNDLE PROTEIN"/>
    <property type="match status" value="1"/>
</dbReference>
<reference evidence="1 2" key="1">
    <citation type="submission" date="2016-10" db="EMBL/GenBank/DDBJ databases">
        <authorList>
            <person name="de Groot N.N."/>
        </authorList>
    </citation>
    <scope>NUCLEOTIDE SEQUENCE [LARGE SCALE GENOMIC DNA]</scope>
    <source>
        <strain evidence="1 2">DSM 23581</strain>
    </source>
</reference>
<dbReference type="SUPFAM" id="SSF158446">
    <property type="entry name" value="IVS-encoded protein-like"/>
    <property type="match status" value="1"/>
</dbReference>
<dbReference type="NCBIfam" id="NF008911">
    <property type="entry name" value="PRK12275.1-2"/>
    <property type="match status" value="1"/>
</dbReference>
<dbReference type="AlphaFoldDB" id="A0A1H4AM08"/>
<dbReference type="InterPro" id="IPR012657">
    <property type="entry name" value="23S_rRNA-intervening_sequence"/>
</dbReference>
<dbReference type="RefSeq" id="WP_093243787.1">
    <property type="nucleotide sequence ID" value="NZ_FNQF01000005.1"/>
</dbReference>
<dbReference type="InterPro" id="IPR036583">
    <property type="entry name" value="23S_rRNA_IVS_sf"/>
</dbReference>
<dbReference type="Gene3D" id="1.20.1440.60">
    <property type="entry name" value="23S rRNA-intervening sequence"/>
    <property type="match status" value="1"/>
</dbReference>
<evidence type="ECO:0000313" key="2">
    <source>
        <dbReference type="Proteomes" id="UP000198820"/>
    </source>
</evidence>
<evidence type="ECO:0000313" key="1">
    <source>
        <dbReference type="EMBL" id="SEA36831.1"/>
    </source>
</evidence>
<dbReference type="Pfam" id="PF05635">
    <property type="entry name" value="23S_rRNA_IVP"/>
    <property type="match status" value="1"/>
</dbReference>